<proteinExistence type="predicted"/>
<keyword evidence="2" id="KW-0812">Transmembrane</keyword>
<dbReference type="PROSITE" id="PS51257">
    <property type="entry name" value="PROKAR_LIPOPROTEIN"/>
    <property type="match status" value="1"/>
</dbReference>
<evidence type="ECO:0000313" key="4">
    <source>
        <dbReference type="EMBL" id="MCU9594654.1"/>
    </source>
</evidence>
<comment type="caution">
    <text evidence="4">The sequence shown here is derived from an EMBL/GenBank/DDBJ whole genome shotgun (WGS) entry which is preliminary data.</text>
</comment>
<accession>A0ABT2WG29</accession>
<feature type="domain" description="GerMN" evidence="3">
    <location>
        <begin position="94"/>
        <end position="183"/>
    </location>
</feature>
<sequence>MKSTIRAFQYGLLFIVTIVFLSACSLFPQLAKEEVDPPKENVTYEEDVELTDEGQSEDGEEGKEGTVQTELYLIDKHGLVVPQTFQLPNTESIAKQALEYLVEGGPVQEMLPSDFRAVIPADTQISVDIHDGVATVDFSKEFADYAPEDELKILQSITYTLTQFDTIDKVKLQLNGNPLTEMPVNGTPINGELTRNIGINIDTSEVADITDTEQVTVYYIAQTNENSYYVPVTKRVKNDNKDTVVTVIEELIKGPKLNSELYTLFMPDVELVEEPTIKDGVVTLNFNENLYGSYDQKLVTKQVLDTLVLSLTEQKGIEAVSIQVNGEADVVNWEGETLAEPVTRPKHVNTGSF</sequence>
<dbReference type="EMBL" id="JAOUSE010000026">
    <property type="protein sequence ID" value="MCU9594654.1"/>
    <property type="molecule type" value="Genomic_DNA"/>
</dbReference>
<name>A0ABT2WG29_9BACI</name>
<gene>
    <name evidence="4" type="ORF">OEV82_09315</name>
</gene>
<keyword evidence="5" id="KW-1185">Reference proteome</keyword>
<reference evidence="4 5" key="1">
    <citation type="submission" date="2022-10" db="EMBL/GenBank/DDBJ databases">
        <title>Description of Fervidibacillus gen. nov. in the family Fervidibacillaceae fam. nov. with two species, Fervidibacillus albus sp. nov., and Fervidibacillus halotolerans sp. nov., isolated from tidal flat sediments.</title>
        <authorList>
            <person name="Kwon K.K."/>
            <person name="Yang S.-H."/>
        </authorList>
    </citation>
    <scope>NUCLEOTIDE SEQUENCE [LARGE SCALE GENOMIC DNA]</scope>
    <source>
        <strain evidence="4 5">DSM 23332</strain>
    </source>
</reference>
<feature type="compositionally biased region" description="Acidic residues" evidence="1">
    <location>
        <begin position="43"/>
        <end position="61"/>
    </location>
</feature>
<dbReference type="InterPro" id="IPR019606">
    <property type="entry name" value="GerMN"/>
</dbReference>
<keyword evidence="2" id="KW-1133">Transmembrane helix</keyword>
<dbReference type="Pfam" id="PF10646">
    <property type="entry name" value="Germane"/>
    <property type="match status" value="2"/>
</dbReference>
<evidence type="ECO:0000256" key="2">
    <source>
        <dbReference type="SAM" id="Phobius"/>
    </source>
</evidence>
<organism evidence="4 5">
    <name type="scientific">Pallidibacillus thermolactis</name>
    <dbReference type="NCBI Taxonomy" id="251051"/>
    <lineage>
        <taxon>Bacteria</taxon>
        <taxon>Bacillati</taxon>
        <taxon>Bacillota</taxon>
        <taxon>Bacilli</taxon>
        <taxon>Bacillales</taxon>
        <taxon>Bacillaceae</taxon>
        <taxon>Pallidibacillus</taxon>
    </lineage>
</organism>
<keyword evidence="2" id="KW-0472">Membrane</keyword>
<feature type="transmembrane region" description="Helical" evidence="2">
    <location>
        <begin position="12"/>
        <end position="31"/>
    </location>
</feature>
<evidence type="ECO:0000313" key="5">
    <source>
        <dbReference type="Proteomes" id="UP001208656"/>
    </source>
</evidence>
<dbReference type="RefSeq" id="WP_173658364.1">
    <property type="nucleotide sequence ID" value="NZ_JAOUSE010000026.1"/>
</dbReference>
<evidence type="ECO:0000256" key="1">
    <source>
        <dbReference type="SAM" id="MobiDB-lite"/>
    </source>
</evidence>
<dbReference type="Proteomes" id="UP001208656">
    <property type="component" value="Unassembled WGS sequence"/>
</dbReference>
<dbReference type="SMART" id="SM00909">
    <property type="entry name" value="Germane"/>
    <property type="match status" value="2"/>
</dbReference>
<feature type="domain" description="GerMN" evidence="3">
    <location>
        <begin position="244"/>
        <end position="333"/>
    </location>
</feature>
<evidence type="ECO:0000259" key="3">
    <source>
        <dbReference type="SMART" id="SM00909"/>
    </source>
</evidence>
<feature type="region of interest" description="Disordered" evidence="1">
    <location>
        <begin position="35"/>
        <end position="65"/>
    </location>
</feature>
<protein>
    <submittedName>
        <fullName evidence="4">GerMN domain-containing protein</fullName>
    </submittedName>
</protein>